<evidence type="ECO:0000256" key="5">
    <source>
        <dbReference type="ARBA" id="ARBA00022989"/>
    </source>
</evidence>
<dbReference type="RefSeq" id="WP_065014230.1">
    <property type="nucleotide sequence ID" value="NZ_LZKJ01000087.1"/>
</dbReference>
<evidence type="ECO:0000313" key="8">
    <source>
        <dbReference type="Proteomes" id="UP000093592"/>
    </source>
</evidence>
<dbReference type="Pfam" id="PF05423">
    <property type="entry name" value="Mycobact_memb"/>
    <property type="match status" value="1"/>
</dbReference>
<dbReference type="InterPro" id="IPR038468">
    <property type="entry name" value="MmpS_C"/>
</dbReference>
<organism evidence="7 8">
    <name type="scientific">Mycobacterium kyorinense</name>
    <dbReference type="NCBI Taxonomy" id="487514"/>
    <lineage>
        <taxon>Bacteria</taxon>
        <taxon>Bacillati</taxon>
        <taxon>Actinomycetota</taxon>
        <taxon>Actinomycetes</taxon>
        <taxon>Mycobacteriales</taxon>
        <taxon>Mycobacteriaceae</taxon>
        <taxon>Mycobacterium</taxon>
    </lineage>
</organism>
<dbReference type="AlphaFoldDB" id="A0A1A2ZB66"/>
<evidence type="ECO:0000313" key="7">
    <source>
        <dbReference type="EMBL" id="OBI47470.1"/>
    </source>
</evidence>
<dbReference type="Gene3D" id="2.60.40.2880">
    <property type="entry name" value="MmpS1-5, C-terminal soluble domain"/>
    <property type="match status" value="1"/>
</dbReference>
<comment type="caution">
    <text evidence="7">The sequence shown here is derived from an EMBL/GenBank/DDBJ whole genome shotgun (WGS) entry which is preliminary data.</text>
</comment>
<comment type="subcellular location">
    <subcellularLocation>
        <location evidence="1">Cell membrane</location>
    </subcellularLocation>
</comment>
<comment type="similarity">
    <text evidence="2">Belongs to the MmpS family.</text>
</comment>
<proteinExistence type="inferred from homology"/>
<accession>A0A1A2ZB66</accession>
<evidence type="ECO:0000256" key="1">
    <source>
        <dbReference type="ARBA" id="ARBA00004236"/>
    </source>
</evidence>
<dbReference type="GO" id="GO:0005886">
    <property type="term" value="C:plasma membrane"/>
    <property type="evidence" value="ECO:0007669"/>
    <property type="project" value="UniProtKB-SubCell"/>
</dbReference>
<evidence type="ECO:0000256" key="3">
    <source>
        <dbReference type="ARBA" id="ARBA00022475"/>
    </source>
</evidence>
<keyword evidence="4" id="KW-0812">Transmembrane</keyword>
<gene>
    <name evidence="7" type="ORF">A5707_19525</name>
</gene>
<dbReference type="OrthoDB" id="4733244at2"/>
<keyword evidence="3" id="KW-1003">Cell membrane</keyword>
<keyword evidence="5" id="KW-1133">Transmembrane helix</keyword>
<sequence>MSMEFAAGRVGRVVAVVGLGGGLLLTAPATALASTPITFELTGTFAEGVQVSYFGADDEPETAVVSLPWSTAYDYNGSAPSLSFSGVHPGGDPGSVTCRVSVGGRTVVSKTNNAPKSAGTGAWCNMVNMGSGYRGTSG</sequence>
<protein>
    <submittedName>
        <fullName evidence="7">Uncharacterized protein</fullName>
    </submittedName>
</protein>
<evidence type="ECO:0000256" key="4">
    <source>
        <dbReference type="ARBA" id="ARBA00022692"/>
    </source>
</evidence>
<keyword evidence="6" id="KW-0472">Membrane</keyword>
<dbReference type="EMBL" id="LZKJ01000087">
    <property type="protein sequence ID" value="OBI47470.1"/>
    <property type="molecule type" value="Genomic_DNA"/>
</dbReference>
<name>A0A1A2ZB66_9MYCO</name>
<evidence type="ECO:0000256" key="2">
    <source>
        <dbReference type="ARBA" id="ARBA00007531"/>
    </source>
</evidence>
<dbReference type="InterPro" id="IPR008693">
    <property type="entry name" value="MmpS"/>
</dbReference>
<evidence type="ECO:0000256" key="6">
    <source>
        <dbReference type="ARBA" id="ARBA00023136"/>
    </source>
</evidence>
<reference evidence="8" key="1">
    <citation type="submission" date="2016-06" db="EMBL/GenBank/DDBJ databases">
        <authorList>
            <person name="Sutton G."/>
            <person name="Brinkac L."/>
            <person name="Sanka R."/>
            <person name="Adams M."/>
            <person name="Lau E."/>
            <person name="Sam S."/>
            <person name="Sreng N."/>
            <person name="Him V."/>
            <person name="Kerleguer A."/>
            <person name="Cheng S."/>
        </authorList>
    </citation>
    <scope>NUCLEOTIDE SEQUENCE [LARGE SCALE GENOMIC DNA]</scope>
    <source>
        <strain evidence="8">E861</strain>
    </source>
</reference>
<dbReference type="Proteomes" id="UP000093592">
    <property type="component" value="Unassembled WGS sequence"/>
</dbReference>